<reference evidence="2" key="1">
    <citation type="journal article" date="2024" name="Proc. Natl. Acad. Sci. U.S.A.">
        <title>Extraordinary preservation of gene collinearity over three hundred million years revealed in homosporous lycophytes.</title>
        <authorList>
            <person name="Li C."/>
            <person name="Wickell D."/>
            <person name="Kuo L.Y."/>
            <person name="Chen X."/>
            <person name="Nie B."/>
            <person name="Liao X."/>
            <person name="Peng D."/>
            <person name="Ji J."/>
            <person name="Jenkins J."/>
            <person name="Williams M."/>
            <person name="Shu S."/>
            <person name="Plott C."/>
            <person name="Barry K."/>
            <person name="Rajasekar S."/>
            <person name="Grimwood J."/>
            <person name="Han X."/>
            <person name="Sun S."/>
            <person name="Hou Z."/>
            <person name="He W."/>
            <person name="Dai G."/>
            <person name="Sun C."/>
            <person name="Schmutz J."/>
            <person name="Leebens-Mack J.H."/>
            <person name="Li F.W."/>
            <person name="Wang L."/>
        </authorList>
    </citation>
    <scope>NUCLEOTIDE SEQUENCE [LARGE SCALE GENOMIC DNA]</scope>
    <source>
        <strain evidence="2">cv. PW_Plant_1</strain>
    </source>
</reference>
<dbReference type="Proteomes" id="UP001162992">
    <property type="component" value="Chromosome 6"/>
</dbReference>
<keyword evidence="2" id="KW-1185">Reference proteome</keyword>
<name>A0ACC2DBH7_DIPCM</name>
<comment type="caution">
    <text evidence="1">The sequence shown here is derived from an EMBL/GenBank/DDBJ whole genome shotgun (WGS) entry which is preliminary data.</text>
</comment>
<evidence type="ECO:0000313" key="1">
    <source>
        <dbReference type="EMBL" id="KAJ7551684.1"/>
    </source>
</evidence>
<organism evidence="1 2">
    <name type="scientific">Diphasiastrum complanatum</name>
    <name type="common">Issler's clubmoss</name>
    <name type="synonym">Lycopodium complanatum</name>
    <dbReference type="NCBI Taxonomy" id="34168"/>
    <lineage>
        <taxon>Eukaryota</taxon>
        <taxon>Viridiplantae</taxon>
        <taxon>Streptophyta</taxon>
        <taxon>Embryophyta</taxon>
        <taxon>Tracheophyta</taxon>
        <taxon>Lycopodiopsida</taxon>
        <taxon>Lycopodiales</taxon>
        <taxon>Lycopodiaceae</taxon>
        <taxon>Lycopodioideae</taxon>
        <taxon>Diphasiastrum</taxon>
    </lineage>
</organism>
<sequence length="88" mass="10208">MMLENLLIFHMLIVPVLKCEPAQLLPNLSKIPNINSLKQSCESYSYVRSLWQSKVHLEWHLSLVASSIQRVYPNSSQIFIRGRNLITK</sequence>
<proteinExistence type="predicted"/>
<evidence type="ECO:0000313" key="2">
    <source>
        <dbReference type="Proteomes" id="UP001162992"/>
    </source>
</evidence>
<gene>
    <name evidence="1" type="ORF">O6H91_06G024700</name>
</gene>
<accession>A0ACC2DBH7</accession>
<dbReference type="EMBL" id="CM055097">
    <property type="protein sequence ID" value="KAJ7551684.1"/>
    <property type="molecule type" value="Genomic_DNA"/>
</dbReference>
<protein>
    <submittedName>
        <fullName evidence="1">Uncharacterized protein</fullName>
    </submittedName>
</protein>